<reference evidence="1" key="2">
    <citation type="submission" date="2021-01" db="EMBL/GenBank/DDBJ databases">
        <authorList>
            <person name="Hahn C.R."/>
            <person name="Youssef N.H."/>
            <person name="Elshahed M."/>
        </authorList>
    </citation>
    <scope>NUCLEOTIDE SEQUENCE</scope>
    <source>
        <strain evidence="1">Zod_Metabat.24</strain>
    </source>
</reference>
<organism evidence="1 2">
    <name type="scientific">Candidatus Zymogenus saltonus</name>
    <dbReference type="NCBI Taxonomy" id="2844893"/>
    <lineage>
        <taxon>Bacteria</taxon>
        <taxon>Deltaproteobacteria</taxon>
        <taxon>Candidatus Zymogenia</taxon>
        <taxon>Candidatus Zymogeniales</taxon>
        <taxon>Candidatus Zymogenaceae</taxon>
        <taxon>Candidatus Zymogenus</taxon>
    </lineage>
</organism>
<dbReference type="GO" id="GO:0003824">
    <property type="term" value="F:catalytic activity"/>
    <property type="evidence" value="ECO:0007669"/>
    <property type="project" value="UniProtKB-ARBA"/>
</dbReference>
<protein>
    <submittedName>
        <fullName evidence="1">Enoyl-CoA hydratase/isomerase family protein</fullName>
    </submittedName>
</protein>
<proteinExistence type="predicted"/>
<dbReference type="AlphaFoldDB" id="A0A9D8KFP0"/>
<gene>
    <name evidence="1" type="ORF">JW984_11155</name>
</gene>
<dbReference type="SUPFAM" id="SSF52096">
    <property type="entry name" value="ClpP/crotonase"/>
    <property type="match status" value="1"/>
</dbReference>
<dbReference type="GO" id="GO:0006635">
    <property type="term" value="P:fatty acid beta-oxidation"/>
    <property type="evidence" value="ECO:0007669"/>
    <property type="project" value="TreeGrafter"/>
</dbReference>
<sequence length="250" mass="28270">MEKYKELKVDIEGRLAVVTLNRPRRLNAFGQVIINESAKLVDTLTAMKEVRVVILTGAGGNFSSGLDVIDMADIEEAEGLRLLRALSKVLESTYKSRKITIAAVEGYCLGVGLDTALSCDILVSSREARFGQPEVNFSFMPGIVRVWRHTGMNRAKYMALTGEIFSAKEVADWGMISKMVGKGEALKESRKIANKLLEKSTETLKSIKVHFTDIMELRYDEAAYREREDFMELFKTDERLQKMKAFKNRR</sequence>
<dbReference type="Proteomes" id="UP000809273">
    <property type="component" value="Unassembled WGS sequence"/>
</dbReference>
<dbReference type="InterPro" id="IPR001753">
    <property type="entry name" value="Enoyl-CoA_hydra/iso"/>
</dbReference>
<evidence type="ECO:0000313" key="2">
    <source>
        <dbReference type="Proteomes" id="UP000809273"/>
    </source>
</evidence>
<dbReference type="CDD" id="cd06558">
    <property type="entry name" value="crotonase-like"/>
    <property type="match status" value="1"/>
</dbReference>
<dbReference type="Gene3D" id="3.90.226.10">
    <property type="entry name" value="2-enoyl-CoA Hydratase, Chain A, domain 1"/>
    <property type="match status" value="1"/>
</dbReference>
<dbReference type="Pfam" id="PF00378">
    <property type="entry name" value="ECH_1"/>
    <property type="match status" value="1"/>
</dbReference>
<dbReference type="EMBL" id="JAFGIX010000054">
    <property type="protein sequence ID" value="MBN1573742.1"/>
    <property type="molecule type" value="Genomic_DNA"/>
</dbReference>
<dbReference type="InterPro" id="IPR029045">
    <property type="entry name" value="ClpP/crotonase-like_dom_sf"/>
</dbReference>
<name>A0A9D8KFP0_9DELT</name>
<evidence type="ECO:0000313" key="1">
    <source>
        <dbReference type="EMBL" id="MBN1573742.1"/>
    </source>
</evidence>
<dbReference type="PANTHER" id="PTHR11941:SF54">
    <property type="entry name" value="ENOYL-COA HYDRATASE, MITOCHONDRIAL"/>
    <property type="match status" value="1"/>
</dbReference>
<comment type="caution">
    <text evidence="1">The sequence shown here is derived from an EMBL/GenBank/DDBJ whole genome shotgun (WGS) entry which is preliminary data.</text>
</comment>
<accession>A0A9D8KFP0</accession>
<reference evidence="1" key="1">
    <citation type="journal article" date="2021" name="Environ. Microbiol.">
        <title>Genomic characterization of three novel Desulfobacterota classes expand the metabolic and phylogenetic diversity of the phylum.</title>
        <authorList>
            <person name="Murphy C.L."/>
            <person name="Biggerstaff J."/>
            <person name="Eichhorn A."/>
            <person name="Ewing E."/>
            <person name="Shahan R."/>
            <person name="Soriano D."/>
            <person name="Stewart S."/>
            <person name="VanMol K."/>
            <person name="Walker R."/>
            <person name="Walters P."/>
            <person name="Elshahed M.S."/>
            <person name="Youssef N.H."/>
        </authorList>
    </citation>
    <scope>NUCLEOTIDE SEQUENCE</scope>
    <source>
        <strain evidence="1">Zod_Metabat.24</strain>
    </source>
</reference>
<dbReference type="PANTHER" id="PTHR11941">
    <property type="entry name" value="ENOYL-COA HYDRATASE-RELATED"/>
    <property type="match status" value="1"/>
</dbReference>